<evidence type="ECO:0000256" key="3">
    <source>
        <dbReference type="PROSITE-ProRule" id="PRU01379"/>
    </source>
</evidence>
<dbReference type="Gene3D" id="3.40.630.10">
    <property type="entry name" value="Zn peptidases"/>
    <property type="match status" value="2"/>
</dbReference>
<feature type="transmembrane region" description="Helical" evidence="5">
    <location>
        <begin position="1110"/>
        <end position="1132"/>
    </location>
</feature>
<dbReference type="GO" id="GO:0008270">
    <property type="term" value="F:zinc ion binding"/>
    <property type="evidence" value="ECO:0007669"/>
    <property type="project" value="InterPro"/>
</dbReference>
<feature type="compositionally biased region" description="Acidic residues" evidence="4">
    <location>
        <begin position="1263"/>
        <end position="1274"/>
    </location>
</feature>
<dbReference type="InterPro" id="IPR000834">
    <property type="entry name" value="Peptidase_M14"/>
</dbReference>
<evidence type="ECO:0000256" key="1">
    <source>
        <dbReference type="ARBA" id="ARBA00005988"/>
    </source>
</evidence>
<keyword evidence="2" id="KW-0325">Glycoprotein</keyword>
<dbReference type="GO" id="GO:0030246">
    <property type="term" value="F:carbohydrate binding"/>
    <property type="evidence" value="ECO:0007669"/>
    <property type="project" value="InterPro"/>
</dbReference>
<organism evidence="7 8">
    <name type="scientific">Calicophoron daubneyi</name>
    <name type="common">Rumen fluke</name>
    <name type="synonym">Paramphistomum daubneyi</name>
    <dbReference type="NCBI Taxonomy" id="300641"/>
    <lineage>
        <taxon>Eukaryota</taxon>
        <taxon>Metazoa</taxon>
        <taxon>Spiralia</taxon>
        <taxon>Lophotrochozoa</taxon>
        <taxon>Platyhelminthes</taxon>
        <taxon>Trematoda</taxon>
        <taxon>Digenea</taxon>
        <taxon>Plagiorchiida</taxon>
        <taxon>Pronocephalata</taxon>
        <taxon>Paramphistomoidea</taxon>
        <taxon>Paramphistomidae</taxon>
        <taxon>Calicophoron</taxon>
    </lineage>
</organism>
<accession>A0AAV2TL92</accession>
<name>A0AAV2TL92_CALDB</name>
<feature type="domain" description="Peptidase M14" evidence="6">
    <location>
        <begin position="1"/>
        <end position="84"/>
    </location>
</feature>
<comment type="similarity">
    <text evidence="1 3">Belongs to the peptidase M14 family.</text>
</comment>
<feature type="compositionally biased region" description="Basic residues" evidence="4">
    <location>
        <begin position="1240"/>
        <end position="1251"/>
    </location>
</feature>
<keyword evidence="5" id="KW-1133">Transmembrane helix</keyword>
<dbReference type="SUPFAM" id="SSF53187">
    <property type="entry name" value="Zn-dependent exopeptidases"/>
    <property type="match status" value="2"/>
</dbReference>
<dbReference type="Proteomes" id="UP001497525">
    <property type="component" value="Unassembled WGS sequence"/>
</dbReference>
<dbReference type="PANTHER" id="PTHR11532">
    <property type="entry name" value="PROTEASE M14 CARBOXYPEPTIDASE"/>
    <property type="match status" value="1"/>
</dbReference>
<protein>
    <recommendedName>
        <fullName evidence="6">Peptidase M14 domain-containing protein</fullName>
    </recommendedName>
</protein>
<evidence type="ECO:0000256" key="5">
    <source>
        <dbReference type="SAM" id="Phobius"/>
    </source>
</evidence>
<evidence type="ECO:0000313" key="7">
    <source>
        <dbReference type="EMBL" id="CAL5135823.1"/>
    </source>
</evidence>
<dbReference type="SUPFAM" id="SSF49452">
    <property type="entry name" value="Starch-binding domain-like"/>
    <property type="match status" value="1"/>
</dbReference>
<dbReference type="InterPro" id="IPR050753">
    <property type="entry name" value="Peptidase_M14_domain"/>
</dbReference>
<dbReference type="PROSITE" id="PS52035">
    <property type="entry name" value="PEPTIDASE_M14"/>
    <property type="match status" value="1"/>
</dbReference>
<dbReference type="PANTHER" id="PTHR11532:SF73">
    <property type="entry name" value="CARBOXYPEPTIDASE D"/>
    <property type="match status" value="1"/>
</dbReference>
<dbReference type="GO" id="GO:0016485">
    <property type="term" value="P:protein processing"/>
    <property type="evidence" value="ECO:0007669"/>
    <property type="project" value="TreeGrafter"/>
</dbReference>
<dbReference type="Pfam" id="PF00246">
    <property type="entry name" value="Peptidase_M14"/>
    <property type="match status" value="2"/>
</dbReference>
<feature type="region of interest" description="Disordered" evidence="4">
    <location>
        <begin position="1225"/>
        <end position="1274"/>
    </location>
</feature>
<dbReference type="CDD" id="cd11308">
    <property type="entry name" value="Peptidase_M14NE-CP-C_like"/>
    <property type="match status" value="1"/>
</dbReference>
<dbReference type="GO" id="GO:0004181">
    <property type="term" value="F:metallocarboxypeptidase activity"/>
    <property type="evidence" value="ECO:0007669"/>
    <property type="project" value="InterPro"/>
</dbReference>
<proteinExistence type="inferred from homology"/>
<evidence type="ECO:0000313" key="8">
    <source>
        <dbReference type="Proteomes" id="UP001497525"/>
    </source>
</evidence>
<keyword evidence="5" id="KW-0472">Membrane</keyword>
<dbReference type="EMBL" id="CAXLJL010000268">
    <property type="protein sequence ID" value="CAL5135823.1"/>
    <property type="molecule type" value="Genomic_DNA"/>
</dbReference>
<dbReference type="SUPFAM" id="SSF49464">
    <property type="entry name" value="Carboxypeptidase regulatory domain-like"/>
    <property type="match status" value="1"/>
</dbReference>
<sequence length="1274" mass="141259">MMDTAHKFMHLNETHCNEEKFPLGIVNGNNWYPVYGGMQDWNYLDTGCMELTLEIGCPKYPEPASIVKYWEENKYALIVFVAQVHRALKGFVMDGPSGKPVGTASIHVLGNSHLVRTTDYGEYWRILPELGVFSVWVSKSGYFPSANISVNASELPYVRETSSEQLNFTLWPDRTSEWSDSIDYGILENRIPVYFDYSNYQSKLKSTVSGTPLRLVEIKPPGGPDSIETLLGVEVTIAGQATRRRKIELTSAPRALPGRIRVLLLAGTTVNEILSVEMALRLVRHYAKGLEVLDENILYLRSMQIVIVPCLDSQNLNNASNHDRKPSRYGLEKMIEILKPHLVITLESGDWSHSWKLEDQRTSAPLLPLYLPNASAVSMKDLFSDLTLAYMTGADLPKNQWDCNKFAGGSSTESTDHLRTAHEELIEILSGLPLFSVDNETSRINSLPPIAVAIKVSCASPQRPPAQALPEVWHYTLRGLTNLFSAIRNLSFCGQLLVESNRLVPALMAAHHWEPSPSARIFVRTVFFFKSKSSRSEKSTANEAEWFAVPVDPTTGLFGSILPSGTFLIFASAGPNNMLSGQPYEEVGVTIFMRSDRRIGLSRIRLERQLTRIVYSGPGDLVEHMRRYTSDLGVDHCGTLTVIGKSAQGKPIYLFTLGAGISSVPANVSGQNTSEEIDLLSVDDPVNNRSDFSAVFPTKLVLFGNLDGQDSLTPQLLVHFIQWLCENRGSQTLTAKIMSSVQIAIIPIPDPDELFKSWRSPMSDLVGANDHCLPQENVSHTHSKTPNGGITKLWQEFINFTIGWKRRSHPQRKPERPAESFPSPRAEIKAIIQWLNKFQPNAILSFPTGLSPDISYHIDESETEYARELFSDVNDWLRFLGYLLAPGFRRDSLMCLSNPVHSSSAFKSRENDLDRISSLTMEGPNAVKKNSQTGMIAQALAISSQISLADATRRPKQREPSPSPLSASVMPTSLGLSLCPACLRATSLGVARIWHDYHFPSLLLGLIGHTTLAVPGSCGVVGQVLTESDKPVPWTRIHLDNVLGEITTGDESNNGYFSIPLPPGTFKFSFMAEGFLDYSELIRVDPIKGPTYHVVHLTPVSGLTVSTRTYIMAIAGSLVAGILCVATIWLCYRFCCRARTSYAVARRAVGSHTSGTKLNVSNDASRGAYRLLPLNSEERSETDCGGDESRQAMLQRNANDDEDYEDSGEFLDNEAENGGLRKPLKVLFSGGKNKGPLSRGFRKHHRGRRTRLTNESPRHTSQAEEDGLEEVDLV</sequence>
<dbReference type="AlphaFoldDB" id="A0AAV2TL92"/>
<comment type="caution">
    <text evidence="7">The sequence shown here is derived from an EMBL/GenBank/DDBJ whole genome shotgun (WGS) entry which is preliminary data.</text>
</comment>
<dbReference type="InterPro" id="IPR013784">
    <property type="entry name" value="Carb-bd-like_fold"/>
</dbReference>
<evidence type="ECO:0000259" key="6">
    <source>
        <dbReference type="PROSITE" id="PS52035"/>
    </source>
</evidence>
<feature type="active site" description="Proton donor/acceptor" evidence="3">
    <location>
        <position position="54"/>
    </location>
</feature>
<dbReference type="InterPro" id="IPR008969">
    <property type="entry name" value="CarboxyPept-like_regulatory"/>
</dbReference>
<dbReference type="GO" id="GO:0005615">
    <property type="term" value="C:extracellular space"/>
    <property type="evidence" value="ECO:0007669"/>
    <property type="project" value="TreeGrafter"/>
</dbReference>
<evidence type="ECO:0000256" key="4">
    <source>
        <dbReference type="SAM" id="MobiDB-lite"/>
    </source>
</evidence>
<dbReference type="Gene3D" id="2.60.40.1120">
    <property type="entry name" value="Carboxypeptidase-like, regulatory domain"/>
    <property type="match status" value="2"/>
</dbReference>
<dbReference type="GO" id="GO:0006518">
    <property type="term" value="P:peptide metabolic process"/>
    <property type="evidence" value="ECO:0007669"/>
    <property type="project" value="TreeGrafter"/>
</dbReference>
<reference evidence="7" key="1">
    <citation type="submission" date="2024-06" db="EMBL/GenBank/DDBJ databases">
        <authorList>
            <person name="Liu X."/>
            <person name="Lenzi L."/>
            <person name="Haldenby T S."/>
            <person name="Uol C."/>
        </authorList>
    </citation>
    <scope>NUCLEOTIDE SEQUENCE</scope>
</reference>
<keyword evidence="5" id="KW-0812">Transmembrane</keyword>
<gene>
    <name evidence="7" type="ORF">CDAUBV1_LOCUS9934</name>
</gene>
<evidence type="ECO:0000256" key="2">
    <source>
        <dbReference type="ARBA" id="ARBA00023180"/>
    </source>
</evidence>